<dbReference type="SUPFAM" id="SSF49899">
    <property type="entry name" value="Concanavalin A-like lectins/glucanases"/>
    <property type="match status" value="2"/>
</dbReference>
<dbReference type="GO" id="GO:0030246">
    <property type="term" value="F:carbohydrate binding"/>
    <property type="evidence" value="ECO:0007669"/>
    <property type="project" value="InterPro"/>
</dbReference>
<dbReference type="SUPFAM" id="SSF52317">
    <property type="entry name" value="Class I glutamine amidotransferase-like"/>
    <property type="match status" value="1"/>
</dbReference>
<dbReference type="InterPro" id="IPR006584">
    <property type="entry name" value="Cellulose-bd_IV"/>
</dbReference>
<dbReference type="InterPro" id="IPR011041">
    <property type="entry name" value="Quinoprot_gluc/sorb_DH_b-prop"/>
</dbReference>
<feature type="domain" description="PKD" evidence="4">
    <location>
        <begin position="1058"/>
        <end position="1144"/>
    </location>
</feature>
<protein>
    <submittedName>
        <fullName evidence="6">PKD domain-containing protein</fullName>
    </submittedName>
</protein>
<dbReference type="Pfam" id="PF18911">
    <property type="entry name" value="PKD_4"/>
    <property type="match status" value="2"/>
</dbReference>
<dbReference type="InterPro" id="IPR013783">
    <property type="entry name" value="Ig-like_fold"/>
</dbReference>
<dbReference type="PANTHER" id="PTHR40469:SF2">
    <property type="entry name" value="GALACTOSE-BINDING DOMAIN-LIKE SUPERFAMILY PROTEIN"/>
    <property type="match status" value="1"/>
</dbReference>
<dbReference type="InterPro" id="IPR029062">
    <property type="entry name" value="Class_I_gatase-like"/>
</dbReference>
<evidence type="ECO:0000259" key="4">
    <source>
        <dbReference type="PROSITE" id="PS50093"/>
    </source>
</evidence>
<accession>A0A7J5URN0</accession>
<dbReference type="InterPro" id="IPR000601">
    <property type="entry name" value="PKD_dom"/>
</dbReference>
<dbReference type="SUPFAM" id="SSF50952">
    <property type="entry name" value="Soluble quinoprotein glucose dehydrogenase"/>
    <property type="match status" value="1"/>
</dbReference>
<dbReference type="InterPro" id="IPR058094">
    <property type="entry name" value="Ig-like_OmpL47-like"/>
</dbReference>
<feature type="domain" description="PKD" evidence="4">
    <location>
        <begin position="724"/>
        <end position="804"/>
    </location>
</feature>
<dbReference type="InterPro" id="IPR022409">
    <property type="entry name" value="PKD/Chitinase_dom"/>
</dbReference>
<feature type="signal peptide" evidence="3">
    <location>
        <begin position="1"/>
        <end position="36"/>
    </location>
</feature>
<dbReference type="CDD" id="cd00146">
    <property type="entry name" value="PKD"/>
    <property type="match status" value="2"/>
</dbReference>
<dbReference type="Gene3D" id="2.120.10.30">
    <property type="entry name" value="TolB, C-terminal domain"/>
    <property type="match status" value="1"/>
</dbReference>
<dbReference type="Pfam" id="PF07995">
    <property type="entry name" value="GSDH"/>
    <property type="match status" value="1"/>
</dbReference>
<organism evidence="6 7">
    <name type="scientific">Georgenia thermotolerans</name>
    <dbReference type="NCBI Taxonomy" id="527326"/>
    <lineage>
        <taxon>Bacteria</taxon>
        <taxon>Bacillati</taxon>
        <taxon>Actinomycetota</taxon>
        <taxon>Actinomycetes</taxon>
        <taxon>Micrococcales</taxon>
        <taxon>Bogoriellaceae</taxon>
        <taxon>Georgenia</taxon>
    </lineage>
</organism>
<gene>
    <name evidence="6" type="ORF">GB883_06275</name>
</gene>
<feature type="compositionally biased region" description="Polar residues" evidence="2">
    <location>
        <begin position="927"/>
        <end position="936"/>
    </location>
</feature>
<dbReference type="NCBIfam" id="NF047446">
    <property type="entry name" value="barrel_OmpL47"/>
    <property type="match status" value="1"/>
</dbReference>
<feature type="region of interest" description="Disordered" evidence="2">
    <location>
        <begin position="927"/>
        <end position="953"/>
    </location>
</feature>
<dbReference type="Gene3D" id="2.60.120.200">
    <property type="match status" value="2"/>
</dbReference>
<dbReference type="Gene3D" id="2.60.120.260">
    <property type="entry name" value="Galactose-binding domain-like"/>
    <property type="match status" value="1"/>
</dbReference>
<dbReference type="SMART" id="SM00089">
    <property type="entry name" value="PKD"/>
    <property type="match status" value="3"/>
</dbReference>
<dbReference type="FunFam" id="2.60.40.10:FF:000270">
    <property type="entry name" value="Cell surface protein"/>
    <property type="match status" value="1"/>
</dbReference>
<evidence type="ECO:0000313" key="7">
    <source>
        <dbReference type="Proteomes" id="UP000451860"/>
    </source>
</evidence>
<evidence type="ECO:0000259" key="5">
    <source>
        <dbReference type="PROSITE" id="PS51175"/>
    </source>
</evidence>
<dbReference type="OrthoDB" id="6402258at2"/>
<keyword evidence="1 3" id="KW-0732">Signal</keyword>
<dbReference type="SMART" id="SM00606">
    <property type="entry name" value="CBD_IV"/>
    <property type="match status" value="1"/>
</dbReference>
<dbReference type="InterPro" id="IPR041542">
    <property type="entry name" value="GH43_C2"/>
</dbReference>
<dbReference type="InterPro" id="IPR011042">
    <property type="entry name" value="6-blade_b-propeller_TolB-like"/>
</dbReference>
<feature type="domain" description="CBM6" evidence="5">
    <location>
        <begin position="916"/>
        <end position="1048"/>
    </location>
</feature>
<reference evidence="6 7" key="1">
    <citation type="submission" date="2019-10" db="EMBL/GenBank/DDBJ databases">
        <title>Georgenia wutianyii sp. nov. and Georgenia yuyongxinii sp. nov. isolated from plateau pika (Ochotona curzoniae) in the Qinghai-Tibet plateau of China.</title>
        <authorList>
            <person name="Tian Z."/>
        </authorList>
    </citation>
    <scope>NUCLEOTIDE SEQUENCE [LARGE SCALE GENOMIC DNA]</scope>
    <source>
        <strain evidence="6 7">DSM 21501</strain>
    </source>
</reference>
<dbReference type="PANTHER" id="PTHR40469">
    <property type="entry name" value="SECRETED GLYCOSYL HYDROLASE"/>
    <property type="match status" value="1"/>
</dbReference>
<evidence type="ECO:0000256" key="1">
    <source>
        <dbReference type="ARBA" id="ARBA00022729"/>
    </source>
</evidence>
<dbReference type="SUPFAM" id="SSF49299">
    <property type="entry name" value="PKD domain"/>
    <property type="match status" value="2"/>
</dbReference>
<dbReference type="EMBL" id="WHJE01000018">
    <property type="protein sequence ID" value="KAE8764987.1"/>
    <property type="molecule type" value="Genomic_DNA"/>
</dbReference>
<dbReference type="InterPro" id="IPR008979">
    <property type="entry name" value="Galactose-bd-like_sf"/>
</dbReference>
<evidence type="ECO:0000313" key="6">
    <source>
        <dbReference type="EMBL" id="KAE8764987.1"/>
    </source>
</evidence>
<dbReference type="InterPro" id="IPR005084">
    <property type="entry name" value="CBM6"/>
</dbReference>
<dbReference type="Pfam" id="PF17851">
    <property type="entry name" value="GH43_C2"/>
    <property type="match status" value="2"/>
</dbReference>
<dbReference type="Pfam" id="PF03422">
    <property type="entry name" value="CBM_6"/>
    <property type="match status" value="1"/>
</dbReference>
<evidence type="ECO:0000256" key="2">
    <source>
        <dbReference type="SAM" id="MobiDB-lite"/>
    </source>
</evidence>
<dbReference type="InterPro" id="IPR013320">
    <property type="entry name" value="ConA-like_dom_sf"/>
</dbReference>
<name>A0A7J5URN0_9MICO</name>
<proteinExistence type="predicted"/>
<feature type="chain" id="PRO_5039511568" evidence="3">
    <location>
        <begin position="37"/>
        <end position="1821"/>
    </location>
</feature>
<dbReference type="InterPro" id="IPR035986">
    <property type="entry name" value="PKD_dom_sf"/>
</dbReference>
<dbReference type="SUPFAM" id="SSF49785">
    <property type="entry name" value="Galactose-binding domain-like"/>
    <property type="match status" value="1"/>
</dbReference>
<dbReference type="Gene3D" id="3.40.50.880">
    <property type="match status" value="1"/>
</dbReference>
<sequence length="1821" mass="192582">MVRDQRAVARLLARGATASLAGALVVPMALTTSARADTTTAPPPNEVVTAVTAAAGETEPFSALVFSATAGFRHSSIEDGVAAIRQLGDAHGFTVEHTEDPASFTTENLQDFDVVVWLSTTGDVLNADQQAAFEEYIRNGGGYAGIHAASDTEYGWEWYGDLVGAYFSGHPQNQDATVVVEDPAHPSTDHLEARWDRYDEWYSFRDNPRGDVHVLASLDEDSYDPGGNAMGDDHPIAWCQDYDGGRAWYTGGGHTSESYTEPAFLEHLLGGLQTAAGVVDADCAASQTESFEKVALDDNTQNPMDLAPAPDGRTFYVERDGRVQIIRAGGGTVTAGTLDVTTVQEFGLVGIELDPAFEENGWLYLYYSPKGSATDYVSRFTVVGDTIDVASEKVLLEVPVQRDECCHAGGALQFDGDGNLYIATGDNTNPFASDGYTPIDERDGRAAWDAQRTSGNTNSLSGKVLRIHPEADGTYSVPEGNLFEPGTERTLPEIYAMGFRNPFKIGIDPRTDTLLVADYGPDAGSANPNRGPAATVEWNALTQPGNYGWPYCVGPNTPYVDYNFATSQSGAAFDCANGPTNDSPNNTGLAKLPPAVPATIWYQNNGALSNAPEIGNGGAPMAGGVYVYDEALASENKWPAYWDGKAMFAEWNTNKLFSFQLGEDSGDVVDINRILEGMSFKRPHALEWGHDGALHIIEWGSGFGGNNADSGVYRIDYISGSRAPIARMSADVTSGPVPLTVQFDSAGSRDPDGTEITVAWDFGDGATSTEPAPSHTYTEAGDYTATLTVTDADGQTSSATRAITAGNTAPTITVDAPPNGGFFSFGDVVRYSVTVTDPEDGEIDCDDVIVQPALGHDEHAHPYDQYRGCSGAIPIEGDRGHLGANIFGVITVTYTDRGAEGVSPLTTQEVIVLQPKTKEAEFFSSTGRLAGSTSTGDPGVQVEDTSDTGGGKNVGFIEPGDWFSFEPVNLSGIDSIRVRGASQPGGVMDIRTGAPDGPSVGTITIPAGGWQTWADYTLDLPDDVTTATTEIYFVATSGQYNVNWVEFEGRGVTDNTSPTAELVASTTSGTAPLVVDFSVDADDPDGDTPLTYAWDFGDGATADTAEVSHTYTRAGTYTARVTVTDARGATATRTTEIRVAAPALVCLDGRSDDFTGDQLDRDRWTTVLRENQDLRVADGHLVLPTSATDIYGTNNTATPNIVLQDLPEGPFTATAKVTLPATEAYQQAGLVIYGDDDNYAKMVLQGRSTSGPDPAARIFQFIREENGAPNEVGASNTANLGADYPSTVWVRFTSDGKNVTASYSADGSSFTEMPETKSLAGIKNPKIGLIALQGTGRPQQPVEAAFDYFAITPDDTAGAVEPDDEFEGSALDGCRWDVVRHDPKHLRVADGALELDATPGDIYGADNGTPKNIVLQDLEGDWTVETVVDASALDRRYQQAGLIAYADDDNYVKLDVLATNTPGSAVTRGLELRSEIGGVVQNPQPSQGNLDSGVWHLRLQKEGDTFTGSYSADGETWTPFESLTNAGVANAGRVGLFALGAEATQIATATFEHFRVLDDEVDETAPEVAVTTDPAEPNGDNGWYTSAVTLTAAATDDSEGPVTVEYRIGDGEWTGYTEAVAVAEDGSHELAFRATDEAGNVSEPVIVRLDLDATAPGVSVEGLADGDTLTWSEGRALEVSATAEDATSGVAGLTLTVDGEEVDNPATVALGAGEHTVVATATDTAGNTTSTTVTVTVAVATVAEVRDALSATLAGPDVHRSVEQQVGNHLSSAERFLDRGQTAQAAASLDRARSAAEKISNGDVRKEVVDLIEQLRPHVEG</sequence>
<dbReference type="Proteomes" id="UP000451860">
    <property type="component" value="Unassembled WGS sequence"/>
</dbReference>
<comment type="caution">
    <text evidence="6">The sequence shown here is derived from an EMBL/GenBank/DDBJ whole genome shotgun (WGS) entry which is preliminary data.</text>
</comment>
<evidence type="ECO:0000256" key="3">
    <source>
        <dbReference type="SAM" id="SignalP"/>
    </source>
</evidence>
<dbReference type="GO" id="GO:0005975">
    <property type="term" value="P:carbohydrate metabolic process"/>
    <property type="evidence" value="ECO:0007669"/>
    <property type="project" value="UniProtKB-ARBA"/>
</dbReference>
<keyword evidence="7" id="KW-1185">Reference proteome</keyword>
<dbReference type="PROSITE" id="PS51175">
    <property type="entry name" value="CBM6"/>
    <property type="match status" value="1"/>
</dbReference>
<dbReference type="Pfam" id="PF06283">
    <property type="entry name" value="ThuA"/>
    <property type="match status" value="1"/>
</dbReference>
<dbReference type="InterPro" id="IPR029010">
    <property type="entry name" value="ThuA-like"/>
</dbReference>
<dbReference type="Gene3D" id="2.60.40.10">
    <property type="entry name" value="Immunoglobulins"/>
    <property type="match status" value="3"/>
</dbReference>
<dbReference type="CDD" id="cd04084">
    <property type="entry name" value="CBM6_xylanase-like"/>
    <property type="match status" value="1"/>
</dbReference>
<dbReference type="PROSITE" id="PS50093">
    <property type="entry name" value="PKD"/>
    <property type="match status" value="2"/>
</dbReference>
<dbReference type="InterPro" id="IPR012938">
    <property type="entry name" value="Glc/Sorbosone_DH"/>
</dbReference>